<gene>
    <name evidence="7" type="ORF">C7U55_02865</name>
</gene>
<reference evidence="8" key="1">
    <citation type="submission" date="2018-03" db="EMBL/GenBank/DDBJ databases">
        <title>Lachnoclostridium SNUG30370 gen.nov., sp.nov., isolated from human faeces.</title>
        <authorList>
            <person name="Seo B."/>
            <person name="Jeon K."/>
            <person name="Ko G."/>
        </authorList>
    </citation>
    <scope>NUCLEOTIDE SEQUENCE [LARGE SCALE GENOMIC DNA]</scope>
    <source>
        <strain evidence="8">SNUG30370</strain>
    </source>
</reference>
<dbReference type="PANTHER" id="PTHR43027">
    <property type="entry name" value="DOXORUBICIN RESISTANCE ABC TRANSPORTER PERMEASE PROTEIN DRRC-RELATED"/>
    <property type="match status" value="1"/>
</dbReference>
<dbReference type="PANTHER" id="PTHR43027:SF2">
    <property type="entry name" value="TRANSPORT PERMEASE PROTEIN"/>
    <property type="match status" value="1"/>
</dbReference>
<keyword evidence="4 5" id="KW-0472">Membrane</keyword>
<evidence type="ECO:0000313" key="8">
    <source>
        <dbReference type="Proteomes" id="UP000241201"/>
    </source>
</evidence>
<keyword evidence="3 5" id="KW-1133">Transmembrane helix</keyword>
<accession>A0A2T3G2I9</accession>
<dbReference type="GO" id="GO:0016020">
    <property type="term" value="C:membrane"/>
    <property type="evidence" value="ECO:0007669"/>
    <property type="project" value="UniProtKB-SubCell"/>
</dbReference>
<dbReference type="InterPro" id="IPR013525">
    <property type="entry name" value="ABC2_TM"/>
</dbReference>
<feature type="transmembrane region" description="Helical" evidence="5">
    <location>
        <begin position="310"/>
        <end position="331"/>
    </location>
</feature>
<dbReference type="InterPro" id="IPR052902">
    <property type="entry name" value="ABC-2_transporter"/>
</dbReference>
<dbReference type="SUPFAM" id="SSF103473">
    <property type="entry name" value="MFS general substrate transporter"/>
    <property type="match status" value="1"/>
</dbReference>
<feature type="domain" description="ABC-2 type transporter transmembrane" evidence="6">
    <location>
        <begin position="17"/>
        <end position="382"/>
    </location>
</feature>
<sequence length="393" mass="45372">MFIHNLKYTVKILFKNKVLIFWMFVFPIILGVFFHMAFENIEKDEALQVFDIAVIDNKEYQNQTIYQETFKELSNKKNKDQLFHIHFVNKKEAKQLLEDNEIEGYVLFNKQEPQIVIKENGMEQTILQFVMDEIKQNKRMIEDLTKKQIEDEIQQGNYNFNVQQIVHDILQKLNNQEVSLKDTSSSHLSYMQIEYYTLIAMACMYGGMLGLTAINNQLANMSAKGKRVSVSPNKKGILVLSSALGSYLVSLVGLAILLIFLNFSLNVEFGSQWLYIIILSLVGDLAGISMGIFIASVFRVSEQAKTGINIAISMFFSVLSGMMGVTLKYVIDKNIPIVNLINPNNLITDGFYALYYYNTFNRYIRDICCLGVFIIVCLFISFRTLRREQYDYI</sequence>
<evidence type="ECO:0000256" key="5">
    <source>
        <dbReference type="SAM" id="Phobius"/>
    </source>
</evidence>
<feature type="transmembrane region" description="Helical" evidence="5">
    <location>
        <begin position="363"/>
        <end position="382"/>
    </location>
</feature>
<keyword evidence="2 5" id="KW-0812">Transmembrane</keyword>
<evidence type="ECO:0000256" key="4">
    <source>
        <dbReference type="ARBA" id="ARBA00023136"/>
    </source>
</evidence>
<feature type="transmembrane region" description="Helical" evidence="5">
    <location>
        <begin position="273"/>
        <end position="298"/>
    </location>
</feature>
<evidence type="ECO:0000256" key="2">
    <source>
        <dbReference type="ARBA" id="ARBA00022692"/>
    </source>
</evidence>
<dbReference type="Pfam" id="PF12698">
    <property type="entry name" value="ABC2_membrane_3"/>
    <property type="match status" value="1"/>
</dbReference>
<comment type="subcellular location">
    <subcellularLocation>
        <location evidence="1">Membrane</location>
        <topology evidence="1">Multi-pass membrane protein</topology>
    </subcellularLocation>
</comment>
<name>A0A2T3G2I9_9FIRM</name>
<organism evidence="7 8">
    <name type="scientific">Faecalibacillus faecis</name>
    <dbReference type="NCBI Taxonomy" id="1982628"/>
    <lineage>
        <taxon>Bacteria</taxon>
        <taxon>Bacillati</taxon>
        <taxon>Bacillota</taxon>
        <taxon>Erysipelotrichia</taxon>
        <taxon>Erysipelotrichales</taxon>
        <taxon>Coprobacillaceae</taxon>
        <taxon>Faecalibacillus</taxon>
    </lineage>
</organism>
<proteinExistence type="predicted"/>
<evidence type="ECO:0000313" key="7">
    <source>
        <dbReference type="EMBL" id="PST41737.1"/>
    </source>
</evidence>
<evidence type="ECO:0000256" key="3">
    <source>
        <dbReference type="ARBA" id="ARBA00022989"/>
    </source>
</evidence>
<comment type="caution">
    <text evidence="7">The sequence shown here is derived from an EMBL/GenBank/DDBJ whole genome shotgun (WGS) entry which is preliminary data.</text>
</comment>
<feature type="transmembrane region" description="Helical" evidence="5">
    <location>
        <begin position="236"/>
        <end position="261"/>
    </location>
</feature>
<feature type="transmembrane region" description="Helical" evidence="5">
    <location>
        <begin position="20"/>
        <end position="38"/>
    </location>
</feature>
<dbReference type="GO" id="GO:0140359">
    <property type="term" value="F:ABC-type transporter activity"/>
    <property type="evidence" value="ECO:0007669"/>
    <property type="project" value="InterPro"/>
</dbReference>
<dbReference type="EMBL" id="PYLP01000002">
    <property type="protein sequence ID" value="PST41737.1"/>
    <property type="molecule type" value="Genomic_DNA"/>
</dbReference>
<dbReference type="Proteomes" id="UP000241201">
    <property type="component" value="Unassembled WGS sequence"/>
</dbReference>
<dbReference type="RefSeq" id="WP_106987260.1">
    <property type="nucleotide sequence ID" value="NZ_JBKWYV010000001.1"/>
</dbReference>
<keyword evidence="8" id="KW-1185">Reference proteome</keyword>
<feature type="transmembrane region" description="Helical" evidence="5">
    <location>
        <begin position="195"/>
        <end position="215"/>
    </location>
</feature>
<evidence type="ECO:0000259" key="6">
    <source>
        <dbReference type="Pfam" id="PF12698"/>
    </source>
</evidence>
<dbReference type="GeneID" id="77470047"/>
<evidence type="ECO:0000256" key="1">
    <source>
        <dbReference type="ARBA" id="ARBA00004141"/>
    </source>
</evidence>
<dbReference type="InterPro" id="IPR036259">
    <property type="entry name" value="MFS_trans_sf"/>
</dbReference>
<dbReference type="AlphaFoldDB" id="A0A2T3G2I9"/>
<protein>
    <recommendedName>
        <fullName evidence="6">ABC-2 type transporter transmembrane domain-containing protein</fullName>
    </recommendedName>
</protein>